<evidence type="ECO:0000259" key="3">
    <source>
        <dbReference type="PROSITE" id="PS50977"/>
    </source>
</evidence>
<dbReference type="AlphaFoldDB" id="A0A3A9AI39"/>
<dbReference type="InterPro" id="IPR001647">
    <property type="entry name" value="HTH_TetR"/>
</dbReference>
<dbReference type="SUPFAM" id="SSF46689">
    <property type="entry name" value="Homeodomain-like"/>
    <property type="match status" value="1"/>
</dbReference>
<organism evidence="4 5">
    <name type="scientific">Parablautia intestinalis</name>
    <dbReference type="NCBI Taxonomy" id="2320100"/>
    <lineage>
        <taxon>Bacteria</taxon>
        <taxon>Bacillati</taxon>
        <taxon>Bacillota</taxon>
        <taxon>Clostridia</taxon>
        <taxon>Lachnospirales</taxon>
        <taxon>Lachnospiraceae</taxon>
        <taxon>Parablautia</taxon>
    </lineage>
</organism>
<dbReference type="PROSITE" id="PS50977">
    <property type="entry name" value="HTH_TETR_2"/>
    <property type="match status" value="1"/>
</dbReference>
<evidence type="ECO:0000313" key="4">
    <source>
        <dbReference type="EMBL" id="RKI91260.1"/>
    </source>
</evidence>
<name>A0A3A9AI39_9FIRM</name>
<feature type="DNA-binding region" description="H-T-H motif" evidence="2">
    <location>
        <begin position="34"/>
        <end position="53"/>
    </location>
</feature>
<dbReference type="PANTHER" id="PTHR43479:SF11">
    <property type="entry name" value="ACREF_ENVCD OPERON REPRESSOR-RELATED"/>
    <property type="match status" value="1"/>
</dbReference>
<comment type="caution">
    <text evidence="4">The sequence shown here is derived from an EMBL/GenBank/DDBJ whole genome shotgun (WGS) entry which is preliminary data.</text>
</comment>
<protein>
    <submittedName>
        <fullName evidence="4">TetR/AcrR family transcriptional regulator</fullName>
    </submittedName>
</protein>
<sequence length="196" mass="22757">MSPVFPLKQRQQIHTELLKTGIQLICEKGVRKLTIDEVTQRVQIGKGTFYHFFTSKELFVYEAIMFSKEAVLKKINEAVEKYGALDRQAVDELLSHFSLLGQNNIISSLSMEDEIWLSKKLPPEYILDPPKEEKIVDLLFQNMKDIRSDIHSHVVANMIKIMAITVENRNFLHEDVIAENMNILKDSFLDYLFGRE</sequence>
<dbReference type="Pfam" id="PF00440">
    <property type="entry name" value="TetR_N"/>
    <property type="match status" value="1"/>
</dbReference>
<dbReference type="InterPro" id="IPR050624">
    <property type="entry name" value="HTH-type_Tx_Regulator"/>
</dbReference>
<dbReference type="RefSeq" id="WP_120469369.1">
    <property type="nucleotide sequence ID" value="NZ_RAYQ01000010.1"/>
</dbReference>
<reference evidence="4 5" key="1">
    <citation type="submission" date="2018-09" db="EMBL/GenBank/DDBJ databases">
        <title>Murine metabolic-syndrome-specific gut microbial biobank.</title>
        <authorList>
            <person name="Liu C."/>
        </authorList>
    </citation>
    <scope>NUCLEOTIDE SEQUENCE [LARGE SCALE GENOMIC DNA]</scope>
    <source>
        <strain evidence="4 5">0.1xD8-82</strain>
    </source>
</reference>
<dbReference type="OrthoDB" id="9812484at2"/>
<proteinExistence type="predicted"/>
<dbReference type="Proteomes" id="UP000280696">
    <property type="component" value="Unassembled WGS sequence"/>
</dbReference>
<gene>
    <name evidence="4" type="ORF">D7V94_10085</name>
</gene>
<accession>A0A3A9AI39</accession>
<dbReference type="InterPro" id="IPR023772">
    <property type="entry name" value="DNA-bd_HTH_TetR-type_CS"/>
</dbReference>
<evidence type="ECO:0000313" key="5">
    <source>
        <dbReference type="Proteomes" id="UP000280696"/>
    </source>
</evidence>
<dbReference type="GO" id="GO:0003677">
    <property type="term" value="F:DNA binding"/>
    <property type="evidence" value="ECO:0007669"/>
    <property type="project" value="UniProtKB-UniRule"/>
</dbReference>
<dbReference type="InterPro" id="IPR009057">
    <property type="entry name" value="Homeodomain-like_sf"/>
</dbReference>
<keyword evidence="1 2" id="KW-0238">DNA-binding</keyword>
<evidence type="ECO:0000256" key="1">
    <source>
        <dbReference type="ARBA" id="ARBA00023125"/>
    </source>
</evidence>
<feature type="domain" description="HTH tetR-type" evidence="3">
    <location>
        <begin position="11"/>
        <end position="71"/>
    </location>
</feature>
<dbReference type="PROSITE" id="PS01081">
    <property type="entry name" value="HTH_TETR_1"/>
    <property type="match status" value="1"/>
</dbReference>
<evidence type="ECO:0000256" key="2">
    <source>
        <dbReference type="PROSITE-ProRule" id="PRU00335"/>
    </source>
</evidence>
<dbReference type="Gene3D" id="1.10.357.10">
    <property type="entry name" value="Tetracycline Repressor, domain 2"/>
    <property type="match status" value="1"/>
</dbReference>
<keyword evidence="5" id="KW-1185">Reference proteome</keyword>
<dbReference type="PANTHER" id="PTHR43479">
    <property type="entry name" value="ACREF/ENVCD OPERON REPRESSOR-RELATED"/>
    <property type="match status" value="1"/>
</dbReference>
<dbReference type="EMBL" id="RAYQ01000010">
    <property type="protein sequence ID" value="RKI91260.1"/>
    <property type="molecule type" value="Genomic_DNA"/>
</dbReference>